<comment type="similarity">
    <text evidence="1">Belongs to the peptidase M16 family.</text>
</comment>
<dbReference type="Proteomes" id="UP000285286">
    <property type="component" value="Unassembled WGS sequence"/>
</dbReference>
<evidence type="ECO:0000256" key="1">
    <source>
        <dbReference type="ARBA" id="ARBA00007261"/>
    </source>
</evidence>
<dbReference type="EMBL" id="MOAM01000010">
    <property type="protein sequence ID" value="ROL77234.1"/>
    <property type="molecule type" value="Genomic_DNA"/>
</dbReference>
<dbReference type="Gene3D" id="3.30.830.10">
    <property type="entry name" value="Metalloenzyme, LuxS/M16 peptidase-like"/>
    <property type="match status" value="2"/>
</dbReference>
<accession>A0A423DXT9</accession>
<sequence>MDRRTSLRSSLLGLFLLSGQALAEPSIRHEFTLDNGLHVVISEDRRAPVVTTHMLVKVGSSHEYPGQSGLSHALEHLLYRGSAKTAPGQLSQIIERLGGEDNAYTLRDFTVHHQTLPSDRLAVALELNADLLKGAVLSEHEFVREIEAVKAERRENVDNDPLLRLFEQLQAIAYPQSSYHTPVIGWMSDLQRMHNDELRAWYRTWYAPNNATLIIVGDVRRDAVKREVEKYFAGFPRQDLPFIKKPLQTAAPGPRQVTVYEDVSTPTLVMAFNVPTYASAASATDVHALRLLSALLGKGLSARLSTRLERQQTLLTRPEVSYDPVARGDNLFEIQASINTVQPRPLDELQAAIWAQLQALKKNPPEPVELARAQTLLRAENTFARDTLDYQAGDLAALLGSGLPAAQLDNDADDLARITPEQLQQAANTFFTRERLTVAYLQAKEADDE</sequence>
<evidence type="ECO:0000259" key="7">
    <source>
        <dbReference type="Pfam" id="PF00675"/>
    </source>
</evidence>
<dbReference type="InterPro" id="IPR007863">
    <property type="entry name" value="Peptidase_M16_C"/>
</dbReference>
<feature type="signal peptide" evidence="6">
    <location>
        <begin position="1"/>
        <end position="23"/>
    </location>
</feature>
<proteinExistence type="inferred from homology"/>
<dbReference type="RefSeq" id="WP_123564795.1">
    <property type="nucleotide sequence ID" value="NZ_MOAM01000010.1"/>
</dbReference>
<gene>
    <name evidence="9" type="ORF">BHU25_03385</name>
</gene>
<comment type="caution">
    <text evidence="9">The sequence shown here is derived from an EMBL/GenBank/DDBJ whole genome shotgun (WGS) entry which is preliminary data.</text>
</comment>
<name>A0A423DXT9_9PSED</name>
<keyword evidence="6" id="KW-0732">Signal</keyword>
<dbReference type="GO" id="GO:0006508">
    <property type="term" value="P:proteolysis"/>
    <property type="evidence" value="ECO:0007669"/>
    <property type="project" value="UniProtKB-KW"/>
</dbReference>
<evidence type="ECO:0000256" key="4">
    <source>
        <dbReference type="ARBA" id="ARBA00022833"/>
    </source>
</evidence>
<dbReference type="InterPro" id="IPR050626">
    <property type="entry name" value="Peptidase_M16"/>
</dbReference>
<evidence type="ECO:0000313" key="9">
    <source>
        <dbReference type="EMBL" id="ROL77234.1"/>
    </source>
</evidence>
<evidence type="ECO:0000313" key="10">
    <source>
        <dbReference type="Proteomes" id="UP000285286"/>
    </source>
</evidence>
<feature type="chain" id="PRO_5019007446" evidence="6">
    <location>
        <begin position="24"/>
        <end position="449"/>
    </location>
</feature>
<dbReference type="SUPFAM" id="SSF63411">
    <property type="entry name" value="LuxS/MPP-like metallohydrolase"/>
    <property type="match status" value="2"/>
</dbReference>
<dbReference type="InterPro" id="IPR011249">
    <property type="entry name" value="Metalloenz_LuxS/M16"/>
</dbReference>
<feature type="domain" description="Peptidase M16 C-terminal" evidence="8">
    <location>
        <begin position="196"/>
        <end position="376"/>
    </location>
</feature>
<keyword evidence="3" id="KW-0378">Hydrolase</keyword>
<dbReference type="Pfam" id="PF00675">
    <property type="entry name" value="Peptidase_M16"/>
    <property type="match status" value="1"/>
</dbReference>
<evidence type="ECO:0000256" key="5">
    <source>
        <dbReference type="ARBA" id="ARBA00023049"/>
    </source>
</evidence>
<dbReference type="GO" id="GO:0008237">
    <property type="term" value="F:metallopeptidase activity"/>
    <property type="evidence" value="ECO:0007669"/>
    <property type="project" value="UniProtKB-KW"/>
</dbReference>
<organism evidence="9 10">
    <name type="scientific">Pseudomonas vranovensis</name>
    <dbReference type="NCBI Taxonomy" id="321661"/>
    <lineage>
        <taxon>Bacteria</taxon>
        <taxon>Pseudomonadati</taxon>
        <taxon>Pseudomonadota</taxon>
        <taxon>Gammaproteobacteria</taxon>
        <taxon>Pseudomonadales</taxon>
        <taxon>Pseudomonadaceae</taxon>
        <taxon>Pseudomonas</taxon>
    </lineage>
</organism>
<dbReference type="GO" id="GO:0046872">
    <property type="term" value="F:metal ion binding"/>
    <property type="evidence" value="ECO:0007669"/>
    <property type="project" value="InterPro"/>
</dbReference>
<keyword evidence="2" id="KW-0645">Protease</keyword>
<keyword evidence="4" id="KW-0862">Zinc</keyword>
<keyword evidence="10" id="KW-1185">Reference proteome</keyword>
<dbReference type="PANTHER" id="PTHR43690:SF17">
    <property type="entry name" value="PROTEIN YHJJ"/>
    <property type="match status" value="1"/>
</dbReference>
<evidence type="ECO:0000259" key="8">
    <source>
        <dbReference type="Pfam" id="PF05193"/>
    </source>
</evidence>
<dbReference type="Pfam" id="PF05193">
    <property type="entry name" value="Peptidase_M16_C"/>
    <property type="match status" value="1"/>
</dbReference>
<evidence type="ECO:0000256" key="2">
    <source>
        <dbReference type="ARBA" id="ARBA00022670"/>
    </source>
</evidence>
<evidence type="ECO:0000256" key="3">
    <source>
        <dbReference type="ARBA" id="ARBA00022801"/>
    </source>
</evidence>
<protein>
    <submittedName>
        <fullName evidence="9">Peptidase M16</fullName>
    </submittedName>
</protein>
<dbReference type="PANTHER" id="PTHR43690">
    <property type="entry name" value="NARDILYSIN"/>
    <property type="match status" value="1"/>
</dbReference>
<keyword evidence="5" id="KW-0482">Metalloprotease</keyword>
<evidence type="ECO:0000256" key="6">
    <source>
        <dbReference type="SAM" id="SignalP"/>
    </source>
</evidence>
<feature type="domain" description="Peptidase M16 N-terminal" evidence="7">
    <location>
        <begin position="39"/>
        <end position="183"/>
    </location>
</feature>
<dbReference type="InterPro" id="IPR011765">
    <property type="entry name" value="Pept_M16_N"/>
</dbReference>
<dbReference type="AlphaFoldDB" id="A0A423DXT9"/>
<reference evidence="9 10" key="1">
    <citation type="submission" date="2016-10" db="EMBL/GenBank/DDBJ databases">
        <title>Comparative genome analysis of multiple Pseudomonas spp. focuses on biocontrol and plant growth promoting traits.</title>
        <authorList>
            <person name="Tao X.-Y."/>
            <person name="Taylor C.G."/>
        </authorList>
    </citation>
    <scope>NUCLEOTIDE SEQUENCE [LARGE SCALE GENOMIC DNA]</scope>
    <source>
        <strain evidence="9 10">15D11</strain>
    </source>
</reference>